<dbReference type="AlphaFoldDB" id="A0A1V8TV89"/>
<gene>
    <name evidence="1" type="ORF">B0A48_00661</name>
</gene>
<accession>A0A1V8TV89</accession>
<keyword evidence="2" id="KW-1185">Reference proteome</keyword>
<reference evidence="2" key="1">
    <citation type="submission" date="2017-03" db="EMBL/GenBank/DDBJ databases">
        <title>Genomes of endolithic fungi from Antarctica.</title>
        <authorList>
            <person name="Coleine C."/>
            <person name="Masonjones S."/>
            <person name="Stajich J.E."/>
        </authorList>
    </citation>
    <scope>NUCLEOTIDE SEQUENCE [LARGE SCALE GENOMIC DNA]</scope>
    <source>
        <strain evidence="2">CCFEE 5527</strain>
    </source>
</reference>
<proteinExistence type="predicted"/>
<dbReference type="OrthoDB" id="3625427at2759"/>
<protein>
    <submittedName>
        <fullName evidence="1">Uncharacterized protein</fullName>
    </submittedName>
</protein>
<organism evidence="1 2">
    <name type="scientific">Cryoendolithus antarcticus</name>
    <dbReference type="NCBI Taxonomy" id="1507870"/>
    <lineage>
        <taxon>Eukaryota</taxon>
        <taxon>Fungi</taxon>
        <taxon>Dikarya</taxon>
        <taxon>Ascomycota</taxon>
        <taxon>Pezizomycotina</taxon>
        <taxon>Dothideomycetes</taxon>
        <taxon>Dothideomycetidae</taxon>
        <taxon>Cladosporiales</taxon>
        <taxon>Cladosporiaceae</taxon>
        <taxon>Cryoendolithus</taxon>
    </lineage>
</organism>
<dbReference type="InParanoid" id="A0A1V8TV89"/>
<sequence>MTSSPSLLSYAFFWNFKTPPDNLWHPLPFTPLTPSRYTPTNQLPNWLLRCDPAATVVDAFPIVTFLTFLRHASQLTNLGLGAPWSPFSNPATLRTAHRSSLIAVPVILGLQAMGADYRYAIPRWAGERERRRDERQARRHVEVGMLVGGLIGVTRAIFKRGPRWAIVDVVIGGGVADLALREYYKAHEDLGGHDRIMDAVGTTAVN</sequence>
<name>A0A1V8TV89_9PEZI</name>
<dbReference type="EMBL" id="NAJO01000001">
    <property type="protein sequence ID" value="OQO15278.1"/>
    <property type="molecule type" value="Genomic_DNA"/>
</dbReference>
<comment type="caution">
    <text evidence="1">The sequence shown here is derived from an EMBL/GenBank/DDBJ whole genome shotgun (WGS) entry which is preliminary data.</text>
</comment>
<dbReference type="Proteomes" id="UP000192596">
    <property type="component" value="Unassembled WGS sequence"/>
</dbReference>
<evidence type="ECO:0000313" key="2">
    <source>
        <dbReference type="Proteomes" id="UP000192596"/>
    </source>
</evidence>
<evidence type="ECO:0000313" key="1">
    <source>
        <dbReference type="EMBL" id="OQO15278.1"/>
    </source>
</evidence>